<evidence type="ECO:0000256" key="1">
    <source>
        <dbReference type="ARBA" id="ARBA00023002"/>
    </source>
</evidence>
<dbReference type="InterPro" id="IPR012349">
    <property type="entry name" value="Split_barrel_FMN-bd"/>
</dbReference>
<accession>A0AA90NBS4</accession>
<keyword evidence="4" id="KW-1185">Reference proteome</keyword>
<dbReference type="EMBL" id="JAUTIX010000002">
    <property type="protein sequence ID" value="MDP0397527.1"/>
    <property type="molecule type" value="Genomic_DNA"/>
</dbReference>
<evidence type="ECO:0000313" key="4">
    <source>
        <dbReference type="Proteomes" id="UP001178281"/>
    </source>
</evidence>
<organism evidence="3 4">
    <name type="scientific">Tsukamurella strandjordii</name>
    <dbReference type="NCBI Taxonomy" id="147577"/>
    <lineage>
        <taxon>Bacteria</taxon>
        <taxon>Bacillati</taxon>
        <taxon>Actinomycetota</taxon>
        <taxon>Actinomycetes</taxon>
        <taxon>Mycobacteriales</taxon>
        <taxon>Tsukamurellaceae</taxon>
        <taxon>Tsukamurella</taxon>
    </lineage>
</organism>
<protein>
    <submittedName>
        <fullName evidence="3">PPOX class F420-dependent oxidoreductase</fullName>
    </submittedName>
</protein>
<dbReference type="RefSeq" id="WP_220658980.1">
    <property type="nucleotide sequence ID" value="NZ_BAAAII010000005.1"/>
</dbReference>
<dbReference type="Gene3D" id="2.30.110.10">
    <property type="entry name" value="Electron Transport, Fmn-binding Protein, Chain A"/>
    <property type="match status" value="1"/>
</dbReference>
<dbReference type="InterPro" id="IPR019920">
    <property type="entry name" value="F420-binding_dom_put"/>
</dbReference>
<dbReference type="InterPro" id="IPR011576">
    <property type="entry name" value="Pyridox_Oxase_N"/>
</dbReference>
<reference evidence="3" key="1">
    <citation type="submission" date="2023-08" db="EMBL/GenBank/DDBJ databases">
        <title>The draft genome of Tsukamurella strandjordii strain 050030.</title>
        <authorList>
            <person name="Zhao F."/>
            <person name="Feng Y."/>
            <person name="Zong Z."/>
        </authorList>
    </citation>
    <scope>NUCLEOTIDE SEQUENCE</scope>
    <source>
        <strain evidence="3">050030</strain>
    </source>
</reference>
<gene>
    <name evidence="3" type="ORF">Q7X28_06265</name>
</gene>
<dbReference type="SUPFAM" id="SSF50475">
    <property type="entry name" value="FMN-binding split barrel"/>
    <property type="match status" value="1"/>
</dbReference>
<comment type="caution">
    <text evidence="3">The sequence shown here is derived from an EMBL/GenBank/DDBJ whole genome shotgun (WGS) entry which is preliminary data.</text>
</comment>
<dbReference type="Pfam" id="PF01243">
    <property type="entry name" value="PNPOx_N"/>
    <property type="match status" value="1"/>
</dbReference>
<dbReference type="NCBIfam" id="TIGR03618">
    <property type="entry name" value="Rv1155_F420"/>
    <property type="match status" value="1"/>
</dbReference>
<sequence length="144" mass="15388">MAAADHLEPAVIAFLSEGTRTAHLTYLAKDGRPLSTPVWFVVDDGALVFATGADTSKGKLIARDPRVAVSVDLPEPPYAFAQVQGIAEIIDDDPDYLLKICTACGGRYMGADRAEEFGRRNAVPGEVIVKIRPTRVLFSGNATA</sequence>
<dbReference type="GO" id="GO:0005829">
    <property type="term" value="C:cytosol"/>
    <property type="evidence" value="ECO:0007669"/>
    <property type="project" value="TreeGrafter"/>
</dbReference>
<keyword evidence="1" id="KW-0560">Oxidoreductase</keyword>
<dbReference type="GO" id="GO:0016627">
    <property type="term" value="F:oxidoreductase activity, acting on the CH-CH group of donors"/>
    <property type="evidence" value="ECO:0007669"/>
    <property type="project" value="TreeGrafter"/>
</dbReference>
<dbReference type="PANTHER" id="PTHR35176:SF1">
    <property type="entry name" value="F420H(2)-DEPENDENT BILIVERDIN REDUCTASE"/>
    <property type="match status" value="1"/>
</dbReference>
<evidence type="ECO:0000313" key="3">
    <source>
        <dbReference type="EMBL" id="MDP0397527.1"/>
    </source>
</evidence>
<dbReference type="AlphaFoldDB" id="A0AA90NBS4"/>
<name>A0AA90NBS4_9ACTN</name>
<evidence type="ECO:0000259" key="2">
    <source>
        <dbReference type="Pfam" id="PF01243"/>
    </source>
</evidence>
<dbReference type="InterPro" id="IPR052019">
    <property type="entry name" value="F420H2_bilvrd_red/Heme_oxyg"/>
</dbReference>
<dbReference type="Proteomes" id="UP001178281">
    <property type="component" value="Unassembled WGS sequence"/>
</dbReference>
<feature type="domain" description="Pyridoxamine 5'-phosphate oxidase N-terminal" evidence="2">
    <location>
        <begin position="18"/>
        <end position="138"/>
    </location>
</feature>
<dbReference type="PANTHER" id="PTHR35176">
    <property type="entry name" value="HEME OXYGENASE HI_0854-RELATED"/>
    <property type="match status" value="1"/>
</dbReference>
<dbReference type="GO" id="GO:0070967">
    <property type="term" value="F:coenzyme F420 binding"/>
    <property type="evidence" value="ECO:0007669"/>
    <property type="project" value="TreeGrafter"/>
</dbReference>
<proteinExistence type="predicted"/>